<feature type="transmembrane region" description="Helical" evidence="6">
    <location>
        <begin position="176"/>
        <end position="193"/>
    </location>
</feature>
<gene>
    <name evidence="8" type="ORF">OMP44_06160</name>
</gene>
<feature type="transmembrane region" description="Helical" evidence="6">
    <location>
        <begin position="113"/>
        <end position="133"/>
    </location>
</feature>
<evidence type="ECO:0000256" key="3">
    <source>
        <dbReference type="ARBA" id="ARBA00022906"/>
    </source>
</evidence>
<sequence length="267" mass="28378">MDSCCEDKASELAQLRGRQSRVLYSVLAINAVMFLVEFAAGWLAGSTALLGDSLDMFGDASVYALTLFVLHRSDRARAGAALVKGGFMLLFGVLVITDAVRKVILQEVPQADWMGTVGLVALLANTYCFYLLYSHRADDLNMRSTWICSRNDLVANTSVVLAAILVAVTGSLWPDVLVGLAIAALFLHSAWQVSREAYRAWRPGSEGQGVPAQELQAASMQETPVPSCCGGKAPAVIVEPGQRAPAASCCAADSQGALESVEKPGRP</sequence>
<dbReference type="InterPro" id="IPR027469">
    <property type="entry name" value="Cation_efflux_TMD_sf"/>
</dbReference>
<evidence type="ECO:0000256" key="6">
    <source>
        <dbReference type="SAM" id="Phobius"/>
    </source>
</evidence>
<dbReference type="Pfam" id="PF01545">
    <property type="entry name" value="Cation_efflux"/>
    <property type="match status" value="1"/>
</dbReference>
<dbReference type="PANTHER" id="PTHR11562">
    <property type="entry name" value="CATION EFFLUX PROTEIN/ ZINC TRANSPORTER"/>
    <property type="match status" value="1"/>
</dbReference>
<evidence type="ECO:0000313" key="8">
    <source>
        <dbReference type="EMBL" id="MDH4762494.1"/>
    </source>
</evidence>
<keyword evidence="2 6" id="KW-0812">Transmembrane</keyword>
<dbReference type="EMBL" id="JAPDIQ010000002">
    <property type="protein sequence ID" value="MDH4762494.1"/>
    <property type="molecule type" value="Genomic_DNA"/>
</dbReference>
<dbReference type="Proteomes" id="UP001157461">
    <property type="component" value="Unassembled WGS sequence"/>
</dbReference>
<feature type="domain" description="Cation efflux protein transmembrane" evidence="7">
    <location>
        <begin position="26"/>
        <end position="199"/>
    </location>
</feature>
<dbReference type="PANTHER" id="PTHR11562:SF17">
    <property type="entry name" value="RE54080P-RELATED"/>
    <property type="match status" value="1"/>
</dbReference>
<comment type="subcellular location">
    <subcellularLocation>
        <location evidence="1">Membrane</location>
        <topology evidence="1">Multi-pass membrane protein</topology>
    </subcellularLocation>
</comment>
<feature type="transmembrane region" description="Helical" evidence="6">
    <location>
        <begin position="153"/>
        <end position="170"/>
    </location>
</feature>
<keyword evidence="3" id="KW-0406">Ion transport</keyword>
<reference evidence="8 9" key="1">
    <citation type="submission" date="2022-10" db="EMBL/GenBank/DDBJ databases">
        <title>A novel Pseudomonas species, isolated from Passiflora incarnata leaves.</title>
        <authorList>
            <person name="Cueva-Yesquen L.G."/>
            <person name="Fantinatti-Garboggini F."/>
        </authorList>
    </citation>
    <scope>NUCLEOTIDE SEQUENCE [LARGE SCALE GENOMIC DNA]</scope>
    <source>
        <strain evidence="8 9">CBMAI 2609</strain>
    </source>
</reference>
<keyword evidence="3" id="KW-0862">Zinc</keyword>
<name>A0ABT6IEP5_9PSED</name>
<evidence type="ECO:0000259" key="7">
    <source>
        <dbReference type="Pfam" id="PF01545"/>
    </source>
</evidence>
<dbReference type="Gene3D" id="1.20.1510.10">
    <property type="entry name" value="Cation efflux protein transmembrane domain"/>
    <property type="match status" value="1"/>
</dbReference>
<comment type="caution">
    <text evidence="8">The sequence shown here is derived from an EMBL/GenBank/DDBJ whole genome shotgun (WGS) entry which is preliminary data.</text>
</comment>
<keyword evidence="3" id="KW-0813">Transport</keyword>
<dbReference type="InterPro" id="IPR058533">
    <property type="entry name" value="Cation_efflux_TM"/>
</dbReference>
<evidence type="ECO:0000256" key="5">
    <source>
        <dbReference type="ARBA" id="ARBA00023136"/>
    </source>
</evidence>
<keyword evidence="9" id="KW-1185">Reference proteome</keyword>
<dbReference type="InterPro" id="IPR050681">
    <property type="entry name" value="CDF/SLC30A"/>
</dbReference>
<feature type="transmembrane region" description="Helical" evidence="6">
    <location>
        <begin position="22"/>
        <end position="43"/>
    </location>
</feature>
<dbReference type="SUPFAM" id="SSF161111">
    <property type="entry name" value="Cation efflux protein transmembrane domain-like"/>
    <property type="match status" value="1"/>
</dbReference>
<keyword evidence="3" id="KW-0864">Zinc transport</keyword>
<dbReference type="RefSeq" id="WP_280306997.1">
    <property type="nucleotide sequence ID" value="NZ_JAPDIQ010000002.1"/>
</dbReference>
<accession>A0ABT6IEP5</accession>
<proteinExistence type="predicted"/>
<protein>
    <submittedName>
        <fullName evidence="8">Cation diffusion facilitator family transporter</fullName>
    </submittedName>
</protein>
<keyword evidence="5 6" id="KW-0472">Membrane</keyword>
<keyword evidence="4 6" id="KW-1133">Transmembrane helix</keyword>
<evidence type="ECO:0000256" key="1">
    <source>
        <dbReference type="ARBA" id="ARBA00004141"/>
    </source>
</evidence>
<feature type="transmembrane region" description="Helical" evidence="6">
    <location>
        <begin position="49"/>
        <end position="70"/>
    </location>
</feature>
<evidence type="ECO:0000313" key="9">
    <source>
        <dbReference type="Proteomes" id="UP001157461"/>
    </source>
</evidence>
<evidence type="ECO:0000256" key="4">
    <source>
        <dbReference type="ARBA" id="ARBA00022989"/>
    </source>
</evidence>
<feature type="transmembrane region" description="Helical" evidence="6">
    <location>
        <begin position="82"/>
        <end position="101"/>
    </location>
</feature>
<organism evidence="8 9">
    <name type="scientific">Pseudomonas flavocrustae</name>
    <dbReference type="NCBI Taxonomy" id="2991719"/>
    <lineage>
        <taxon>Bacteria</taxon>
        <taxon>Pseudomonadati</taxon>
        <taxon>Pseudomonadota</taxon>
        <taxon>Gammaproteobacteria</taxon>
        <taxon>Pseudomonadales</taxon>
        <taxon>Pseudomonadaceae</taxon>
        <taxon>Pseudomonas</taxon>
    </lineage>
</organism>
<evidence type="ECO:0000256" key="2">
    <source>
        <dbReference type="ARBA" id="ARBA00022692"/>
    </source>
</evidence>